<feature type="transmembrane region" description="Helical" evidence="6">
    <location>
        <begin position="127"/>
        <end position="148"/>
    </location>
</feature>
<evidence type="ECO:0000256" key="3">
    <source>
        <dbReference type="ARBA" id="ARBA00022692"/>
    </source>
</evidence>
<feature type="non-terminal residue" evidence="8">
    <location>
        <position position="1"/>
    </location>
</feature>
<dbReference type="GO" id="GO:0031966">
    <property type="term" value="C:mitochondrial membrane"/>
    <property type="evidence" value="ECO:0007669"/>
    <property type="project" value="TreeGrafter"/>
</dbReference>
<gene>
    <name evidence="8" type="primary">Tmem14c</name>
    <name evidence="8" type="ORF">Bhyg_16049</name>
</gene>
<keyword evidence="9" id="KW-1185">Reference proteome</keyword>
<proteinExistence type="inferred from homology"/>
<dbReference type="InterPro" id="IPR036508">
    <property type="entry name" value="Chitin-bd_dom_sf"/>
</dbReference>
<dbReference type="Gene3D" id="1.10.10.1740">
    <property type="entry name" value="Transmembrane protein 14-like"/>
    <property type="match status" value="1"/>
</dbReference>
<evidence type="ECO:0000313" key="9">
    <source>
        <dbReference type="Proteomes" id="UP001151699"/>
    </source>
</evidence>
<keyword evidence="4 6" id="KW-1133">Transmembrane helix</keyword>
<comment type="caution">
    <text evidence="8">The sequence shown here is derived from an EMBL/GenBank/DDBJ whole genome shotgun (WGS) entry which is preliminary data.</text>
</comment>
<organism evidence="8 9">
    <name type="scientific">Pseudolycoriella hygida</name>
    <dbReference type="NCBI Taxonomy" id="35572"/>
    <lineage>
        <taxon>Eukaryota</taxon>
        <taxon>Metazoa</taxon>
        <taxon>Ecdysozoa</taxon>
        <taxon>Arthropoda</taxon>
        <taxon>Hexapoda</taxon>
        <taxon>Insecta</taxon>
        <taxon>Pterygota</taxon>
        <taxon>Neoptera</taxon>
        <taxon>Endopterygota</taxon>
        <taxon>Diptera</taxon>
        <taxon>Nematocera</taxon>
        <taxon>Sciaroidea</taxon>
        <taxon>Sciaridae</taxon>
        <taxon>Pseudolycoriella</taxon>
    </lineage>
</organism>
<evidence type="ECO:0000313" key="8">
    <source>
        <dbReference type="EMBL" id="KAJ6630493.1"/>
    </source>
</evidence>
<dbReference type="SUPFAM" id="SSF57625">
    <property type="entry name" value="Invertebrate chitin-binding proteins"/>
    <property type="match status" value="1"/>
</dbReference>
<dbReference type="Proteomes" id="UP001151699">
    <property type="component" value="Unassembled WGS sequence"/>
</dbReference>
<dbReference type="InterPro" id="IPR005349">
    <property type="entry name" value="TMEM14"/>
</dbReference>
<feature type="domain" description="Chitin-binding type-2" evidence="7">
    <location>
        <begin position="152"/>
        <end position="209"/>
    </location>
</feature>
<sequence length="235" mass="25385">MDVDYVSFAFAAVVAIGGIIGYVKAQSTPSLIAGLIFGVILAVGAYLNSPKLFSNANSYLLLITCFVLGSFMGCRFYNSKKFMPAGLIALLSTALVIRFIVELILAALNNFFCGSRQNTEGAYTLDFHPTVTVKVLLVFLVASVAPLLQAKNLRCPPEIAANSVFPNRISPSKYFRCTSQRLLESFECSDGELFDPNMLLCHKPRPGRCGCPDTTPCPCPTTTECPCPTCPPTTT</sequence>
<evidence type="ECO:0000256" key="4">
    <source>
        <dbReference type="ARBA" id="ARBA00022989"/>
    </source>
</evidence>
<dbReference type="PROSITE" id="PS50940">
    <property type="entry name" value="CHIT_BIND_II"/>
    <property type="match status" value="1"/>
</dbReference>
<dbReference type="InterPro" id="IPR002557">
    <property type="entry name" value="Chitin-bd_dom"/>
</dbReference>
<feature type="transmembrane region" description="Helical" evidence="6">
    <location>
        <begin position="30"/>
        <end position="47"/>
    </location>
</feature>
<keyword evidence="3 6" id="KW-0812">Transmembrane</keyword>
<comment type="subcellular location">
    <subcellularLocation>
        <location evidence="1">Membrane</location>
    </subcellularLocation>
</comment>
<feature type="transmembrane region" description="Helical" evidence="6">
    <location>
        <begin position="59"/>
        <end position="78"/>
    </location>
</feature>
<evidence type="ECO:0000256" key="1">
    <source>
        <dbReference type="ARBA" id="ARBA00004370"/>
    </source>
</evidence>
<evidence type="ECO:0000256" key="5">
    <source>
        <dbReference type="ARBA" id="ARBA00023136"/>
    </source>
</evidence>
<accession>A0A9Q0RUM7</accession>
<dbReference type="EMBL" id="WJQU01002786">
    <property type="protein sequence ID" value="KAJ6630493.1"/>
    <property type="molecule type" value="Genomic_DNA"/>
</dbReference>
<dbReference type="GO" id="GO:0008061">
    <property type="term" value="F:chitin binding"/>
    <property type="evidence" value="ECO:0007669"/>
    <property type="project" value="InterPro"/>
</dbReference>
<dbReference type="InterPro" id="IPR044890">
    <property type="entry name" value="TMEM14_sf"/>
</dbReference>
<comment type="similarity">
    <text evidence="2">Belongs to the TMEM14 family.</text>
</comment>
<evidence type="ECO:0000256" key="6">
    <source>
        <dbReference type="SAM" id="Phobius"/>
    </source>
</evidence>
<feature type="transmembrane region" description="Helical" evidence="6">
    <location>
        <begin position="85"/>
        <end position="107"/>
    </location>
</feature>
<evidence type="ECO:0000256" key="2">
    <source>
        <dbReference type="ARBA" id="ARBA00007590"/>
    </source>
</evidence>
<keyword evidence="5 6" id="KW-0472">Membrane</keyword>
<dbReference type="PANTHER" id="PTHR12668">
    <property type="entry name" value="TRANSMEMBRANE PROTEIN 14, 15"/>
    <property type="match status" value="1"/>
</dbReference>
<dbReference type="Pfam" id="PF03647">
    <property type="entry name" value="Tmemb_14"/>
    <property type="match status" value="1"/>
</dbReference>
<dbReference type="PANTHER" id="PTHR12668:SF43">
    <property type="entry name" value="TRANSMEMBRANE PROTEIN 14 HOMOLOG"/>
    <property type="match status" value="1"/>
</dbReference>
<reference evidence="8" key="1">
    <citation type="submission" date="2022-07" db="EMBL/GenBank/DDBJ databases">
        <authorList>
            <person name="Trinca V."/>
            <person name="Uliana J.V.C."/>
            <person name="Torres T.T."/>
            <person name="Ward R.J."/>
            <person name="Monesi N."/>
        </authorList>
    </citation>
    <scope>NUCLEOTIDE SEQUENCE</scope>
    <source>
        <strain evidence="8">HSMRA1968</strain>
        <tissue evidence="8">Whole embryos</tissue>
    </source>
</reference>
<dbReference type="AlphaFoldDB" id="A0A9Q0RUM7"/>
<protein>
    <submittedName>
        <fullName evidence="8">Transmembrane protein</fullName>
    </submittedName>
</protein>
<dbReference type="OrthoDB" id="5620at2759"/>
<name>A0A9Q0RUM7_9DIPT</name>
<dbReference type="GO" id="GO:0005576">
    <property type="term" value="C:extracellular region"/>
    <property type="evidence" value="ECO:0007669"/>
    <property type="project" value="InterPro"/>
</dbReference>
<dbReference type="GO" id="GO:0070453">
    <property type="term" value="P:regulation of heme biosynthetic process"/>
    <property type="evidence" value="ECO:0007669"/>
    <property type="project" value="TreeGrafter"/>
</dbReference>
<feature type="transmembrane region" description="Helical" evidence="6">
    <location>
        <begin position="6"/>
        <end position="23"/>
    </location>
</feature>
<evidence type="ECO:0000259" key="7">
    <source>
        <dbReference type="PROSITE" id="PS50940"/>
    </source>
</evidence>